<proteinExistence type="predicted"/>
<accession>A0A1C9EI35</accession>
<organism evidence="1 2">
    <name type="scientific">Rhodococcus phage ChewyVIII</name>
    <dbReference type="NCBI Taxonomy" id="1887657"/>
    <lineage>
        <taxon>Viruses</taxon>
        <taxon>Duplodnaviria</taxon>
        <taxon>Heunggongvirae</taxon>
        <taxon>Uroviricota</taxon>
        <taxon>Caudoviricetes</taxon>
        <taxon>Chewyvirus</taxon>
        <taxon>Chewyvirus chewyVIII</taxon>
    </lineage>
</organism>
<reference evidence="2" key="1">
    <citation type="submission" date="2016-07" db="EMBL/GenBank/DDBJ databases">
        <authorList>
            <person name="Florea S."/>
            <person name="Webb J.S."/>
            <person name="Jaromczyk J."/>
            <person name="Schardl C.L."/>
        </authorList>
    </citation>
    <scope>NUCLEOTIDE SEQUENCE [LARGE SCALE GENOMIC DNA]</scope>
</reference>
<dbReference type="EMBL" id="KX557288">
    <property type="protein sequence ID" value="AON97448.1"/>
    <property type="molecule type" value="Genomic_DNA"/>
</dbReference>
<dbReference type="GeneID" id="80018725"/>
<gene>
    <name evidence="1" type="primary">26</name>
    <name evidence="1" type="ORF">SEA_CHEWYVIII_26</name>
</gene>
<keyword evidence="2" id="KW-1185">Reference proteome</keyword>
<dbReference type="Proteomes" id="UP000221751">
    <property type="component" value="Segment"/>
</dbReference>
<name>A0A1C9EI35_9CAUD</name>
<evidence type="ECO:0000313" key="2">
    <source>
        <dbReference type="Proteomes" id="UP000221751"/>
    </source>
</evidence>
<protein>
    <submittedName>
        <fullName evidence="1">Uncharacterized protein</fullName>
    </submittedName>
</protein>
<dbReference type="RefSeq" id="YP_010754143.1">
    <property type="nucleotide sequence ID" value="NC_073456.1"/>
</dbReference>
<dbReference type="KEGG" id="vg:80018725"/>
<evidence type="ECO:0000313" key="1">
    <source>
        <dbReference type="EMBL" id="AON97448.1"/>
    </source>
</evidence>
<sequence length="79" mass="9266">MTIRIFSERERGKKNYEKDAGIAIYCDNTFCQAALHYPNTTRADIPAIMQEFNANSPQGWFSEGFLQFTQHFCSRHRKM</sequence>